<proteinExistence type="predicted"/>
<evidence type="ECO:0000313" key="4">
    <source>
        <dbReference type="Proteomes" id="UP000664859"/>
    </source>
</evidence>
<dbReference type="InterPro" id="IPR058685">
    <property type="entry name" value="Ig_NPHP4_4th"/>
</dbReference>
<dbReference type="GO" id="GO:0005856">
    <property type="term" value="C:cytoskeleton"/>
    <property type="evidence" value="ECO:0007669"/>
    <property type="project" value="InterPro"/>
</dbReference>
<organism evidence="3 4">
    <name type="scientific">Tribonema minus</name>
    <dbReference type="NCBI Taxonomy" id="303371"/>
    <lineage>
        <taxon>Eukaryota</taxon>
        <taxon>Sar</taxon>
        <taxon>Stramenopiles</taxon>
        <taxon>Ochrophyta</taxon>
        <taxon>PX clade</taxon>
        <taxon>Xanthophyceae</taxon>
        <taxon>Tribonematales</taxon>
        <taxon>Tribonemataceae</taxon>
        <taxon>Tribonema</taxon>
    </lineage>
</organism>
<evidence type="ECO:0000313" key="3">
    <source>
        <dbReference type="EMBL" id="KAG5181617.1"/>
    </source>
</evidence>
<dbReference type="AlphaFoldDB" id="A0A836CDE8"/>
<evidence type="ECO:0000259" key="2">
    <source>
        <dbReference type="Pfam" id="PF26187"/>
    </source>
</evidence>
<name>A0A836CDE8_9STRA</name>
<feature type="domain" description="NPHP4 Ig-like" evidence="1">
    <location>
        <begin position="42"/>
        <end position="91"/>
    </location>
</feature>
<dbReference type="Proteomes" id="UP000664859">
    <property type="component" value="Unassembled WGS sequence"/>
</dbReference>
<dbReference type="GO" id="GO:0097730">
    <property type="term" value="C:non-motile cilium"/>
    <property type="evidence" value="ECO:0007669"/>
    <property type="project" value="InterPro"/>
</dbReference>
<dbReference type="PANTHER" id="PTHR31043:SF3">
    <property type="entry name" value="NEPHROCYSTIN-4"/>
    <property type="match status" value="1"/>
</dbReference>
<dbReference type="EMBL" id="JAFCMP010000312">
    <property type="protein sequence ID" value="KAG5181617.1"/>
    <property type="molecule type" value="Genomic_DNA"/>
</dbReference>
<accession>A0A836CDE8</accession>
<dbReference type="OrthoDB" id="313446at2759"/>
<dbReference type="PANTHER" id="PTHR31043">
    <property type="entry name" value="NEPHROCYSTIN-4"/>
    <property type="match status" value="1"/>
</dbReference>
<dbReference type="GO" id="GO:0090090">
    <property type="term" value="P:negative regulation of canonical Wnt signaling pathway"/>
    <property type="evidence" value="ECO:0007669"/>
    <property type="project" value="InterPro"/>
</dbReference>
<reference evidence="3" key="1">
    <citation type="submission" date="2021-02" db="EMBL/GenBank/DDBJ databases">
        <title>First Annotated Genome of the Yellow-green Alga Tribonema minus.</title>
        <authorList>
            <person name="Mahan K.M."/>
        </authorList>
    </citation>
    <scope>NUCLEOTIDE SEQUENCE</scope>
    <source>
        <strain evidence="3">UTEX B ZZ1240</strain>
    </source>
</reference>
<protein>
    <submittedName>
        <fullName evidence="3">Uncharacterized protein</fullName>
    </submittedName>
</protein>
<feature type="domain" description="NPHP4 Ig-like" evidence="2">
    <location>
        <begin position="116"/>
        <end position="207"/>
    </location>
</feature>
<comment type="caution">
    <text evidence="3">The sequence shown here is derived from an EMBL/GenBank/DDBJ whole genome shotgun (WGS) entry which is preliminary data.</text>
</comment>
<dbReference type="Pfam" id="PF26015">
    <property type="entry name" value="Ig_NPH4_3rd"/>
    <property type="match status" value="1"/>
</dbReference>
<gene>
    <name evidence="3" type="ORF">JKP88DRAFT_270043</name>
</gene>
<dbReference type="InterPro" id="IPR029775">
    <property type="entry name" value="NPHP4"/>
</dbReference>
<keyword evidence="4" id="KW-1185">Reference proteome</keyword>
<sequence length="208" mass="23214">MPSCSAGEFYLLLHDDRDRTRLYEIWHVMVHSRLRLDVHATLGQASAANLVVRGDRYSRRVRCFSSAPGDCEFDPPTTFQLVSGAYNRVHMVDVDTQELVGAWLATATALPPVVTKTNELDLPVGKESHKRIAYANPWSQARAFRLRSSDETVMAPRHGGLEAAAGGTGFIRLWLHAPDAAGSAEVFLFVNDENDQNEECLLIRMRYA</sequence>
<dbReference type="Pfam" id="PF26187">
    <property type="entry name" value="Ig_NPHP4_4th"/>
    <property type="match status" value="1"/>
</dbReference>
<evidence type="ECO:0000259" key="1">
    <source>
        <dbReference type="Pfam" id="PF26015"/>
    </source>
</evidence>
<dbReference type="InterPro" id="IPR058686">
    <property type="entry name" value="Ig_NPHP4_3rd"/>
</dbReference>